<dbReference type="EMBL" id="WIXE01018190">
    <property type="protein sequence ID" value="KAK5971131.1"/>
    <property type="molecule type" value="Genomic_DNA"/>
</dbReference>
<organism evidence="1 2">
    <name type="scientific">Trichostrongylus colubriformis</name>
    <name type="common">Black scour worm</name>
    <dbReference type="NCBI Taxonomy" id="6319"/>
    <lineage>
        <taxon>Eukaryota</taxon>
        <taxon>Metazoa</taxon>
        <taxon>Ecdysozoa</taxon>
        <taxon>Nematoda</taxon>
        <taxon>Chromadorea</taxon>
        <taxon>Rhabditida</taxon>
        <taxon>Rhabditina</taxon>
        <taxon>Rhabditomorpha</taxon>
        <taxon>Strongyloidea</taxon>
        <taxon>Trichostrongylidae</taxon>
        <taxon>Trichostrongylus</taxon>
    </lineage>
</organism>
<reference evidence="1 2" key="1">
    <citation type="submission" date="2019-10" db="EMBL/GenBank/DDBJ databases">
        <title>Assembly and Annotation for the nematode Trichostrongylus colubriformis.</title>
        <authorList>
            <person name="Martin J."/>
        </authorList>
    </citation>
    <scope>NUCLEOTIDE SEQUENCE [LARGE SCALE GENOMIC DNA]</scope>
    <source>
        <strain evidence="1">G859</strain>
        <tissue evidence="1">Whole worm</tissue>
    </source>
</reference>
<sequence length="69" mass="8081">MISGSYEIYFSFLILENREEEARKSMLFYQHMESIDENGNAKKDEKSAIAETQKSTLALAKERFKEHSM</sequence>
<dbReference type="Proteomes" id="UP001331761">
    <property type="component" value="Unassembled WGS sequence"/>
</dbReference>
<gene>
    <name evidence="1" type="ORF">GCK32_009660</name>
</gene>
<name>A0AAN8IF78_TRICO</name>
<proteinExistence type="predicted"/>
<evidence type="ECO:0000313" key="1">
    <source>
        <dbReference type="EMBL" id="KAK5971131.1"/>
    </source>
</evidence>
<evidence type="ECO:0000313" key="2">
    <source>
        <dbReference type="Proteomes" id="UP001331761"/>
    </source>
</evidence>
<comment type="caution">
    <text evidence="1">The sequence shown here is derived from an EMBL/GenBank/DDBJ whole genome shotgun (WGS) entry which is preliminary data.</text>
</comment>
<accession>A0AAN8IF78</accession>
<protein>
    <submittedName>
        <fullName evidence="1">Uncharacterized protein</fullName>
    </submittedName>
</protein>
<dbReference type="AlphaFoldDB" id="A0AAN8IF78"/>
<keyword evidence="2" id="KW-1185">Reference proteome</keyword>